<evidence type="ECO:0000313" key="2">
    <source>
        <dbReference type="Proteomes" id="UP000192738"/>
    </source>
</evidence>
<dbReference type="EMBL" id="FWXI01000009">
    <property type="protein sequence ID" value="SMC80667.1"/>
    <property type="molecule type" value="Genomic_DNA"/>
</dbReference>
<evidence type="ECO:0000313" key="1">
    <source>
        <dbReference type="EMBL" id="SMC80667.1"/>
    </source>
</evidence>
<dbReference type="RefSeq" id="WP_084576071.1">
    <property type="nucleotide sequence ID" value="NZ_CP155572.1"/>
</dbReference>
<reference evidence="1 2" key="1">
    <citation type="submission" date="2017-04" db="EMBL/GenBank/DDBJ databases">
        <authorList>
            <person name="Afonso C.L."/>
            <person name="Miller P.J."/>
            <person name="Scott M.A."/>
            <person name="Spackman E."/>
            <person name="Goraichik I."/>
            <person name="Dimitrov K.M."/>
            <person name="Suarez D.L."/>
            <person name="Swayne D.E."/>
        </authorList>
    </citation>
    <scope>NUCLEOTIDE SEQUENCE [LARGE SCALE GENOMIC DNA]</scope>
    <source>
        <strain evidence="1 2">DSM 5090</strain>
    </source>
</reference>
<dbReference type="OrthoDB" id="9907257at2"/>
<protein>
    <submittedName>
        <fullName evidence="1">Uncharacterized protein</fullName>
    </submittedName>
</protein>
<accession>A0A1W2C5Y1</accession>
<dbReference type="AlphaFoldDB" id="A0A1W2C5Y1"/>
<dbReference type="Proteomes" id="UP000192738">
    <property type="component" value="Unassembled WGS sequence"/>
</dbReference>
<proteinExistence type="predicted"/>
<keyword evidence="2" id="KW-1185">Reference proteome</keyword>
<name>A0A1W2C5Y1_9FIRM</name>
<gene>
    <name evidence="1" type="ORF">SAMN04488500_109176</name>
</gene>
<organism evidence="1 2">
    <name type="scientific">Sporomusa malonica</name>
    <dbReference type="NCBI Taxonomy" id="112901"/>
    <lineage>
        <taxon>Bacteria</taxon>
        <taxon>Bacillati</taxon>
        <taxon>Bacillota</taxon>
        <taxon>Negativicutes</taxon>
        <taxon>Selenomonadales</taxon>
        <taxon>Sporomusaceae</taxon>
        <taxon>Sporomusa</taxon>
    </lineage>
</organism>
<sequence>MYQELVELAKEVHNAGLSHDCLYDIVEYVKENNQLPKDELFKQLNVIIENYKIGNVYGGTV</sequence>